<name>A0A6C0J8W7_9ZZZZ</name>
<proteinExistence type="predicted"/>
<protein>
    <submittedName>
        <fullName evidence="1">Uncharacterized protein</fullName>
    </submittedName>
</protein>
<reference evidence="1" key="1">
    <citation type="journal article" date="2020" name="Nature">
        <title>Giant virus diversity and host interactions through global metagenomics.</title>
        <authorList>
            <person name="Schulz F."/>
            <person name="Roux S."/>
            <person name="Paez-Espino D."/>
            <person name="Jungbluth S."/>
            <person name="Walsh D.A."/>
            <person name="Denef V.J."/>
            <person name="McMahon K.D."/>
            <person name="Konstantinidis K.T."/>
            <person name="Eloe-Fadrosh E.A."/>
            <person name="Kyrpides N.C."/>
            <person name="Woyke T."/>
        </authorList>
    </citation>
    <scope>NUCLEOTIDE SEQUENCE</scope>
    <source>
        <strain evidence="1">GVMAG-M-3300025860-25</strain>
    </source>
</reference>
<sequence>MSQNINLDDYKNPTEEVLNDNTVAPTENIENDVDSLKKRIDEMGSNKDVEKLKEEFKDLFGKFPTIFNKVVEGTIEMGRLKFMLKMIKDIENKKISKHQASIVVGKELVDNIVKPQMNK</sequence>
<accession>A0A6C0J8W7</accession>
<dbReference type="EMBL" id="MN740335">
    <property type="protein sequence ID" value="QHU01186.1"/>
    <property type="molecule type" value="Genomic_DNA"/>
</dbReference>
<dbReference type="AlphaFoldDB" id="A0A6C0J8W7"/>
<organism evidence="1">
    <name type="scientific">viral metagenome</name>
    <dbReference type="NCBI Taxonomy" id="1070528"/>
    <lineage>
        <taxon>unclassified sequences</taxon>
        <taxon>metagenomes</taxon>
        <taxon>organismal metagenomes</taxon>
    </lineage>
</organism>
<evidence type="ECO:0000313" key="1">
    <source>
        <dbReference type="EMBL" id="QHU01186.1"/>
    </source>
</evidence>